<evidence type="ECO:0000313" key="2">
    <source>
        <dbReference type="Proteomes" id="UP000765509"/>
    </source>
</evidence>
<accession>A0A9Q3BIG0</accession>
<dbReference type="EMBL" id="AVOT02001159">
    <property type="protein sequence ID" value="MBW0465907.1"/>
    <property type="molecule type" value="Genomic_DNA"/>
</dbReference>
<proteinExistence type="predicted"/>
<reference evidence="1" key="1">
    <citation type="submission" date="2021-03" db="EMBL/GenBank/DDBJ databases">
        <title>Draft genome sequence of rust myrtle Austropuccinia psidii MF-1, a brazilian biotype.</title>
        <authorList>
            <person name="Quecine M.C."/>
            <person name="Pachon D.M.R."/>
            <person name="Bonatelli M.L."/>
            <person name="Correr F.H."/>
            <person name="Franceschini L.M."/>
            <person name="Leite T.F."/>
            <person name="Margarido G.R.A."/>
            <person name="Almeida C.A."/>
            <person name="Ferrarezi J.A."/>
            <person name="Labate C.A."/>
        </authorList>
    </citation>
    <scope>NUCLEOTIDE SEQUENCE</scope>
    <source>
        <strain evidence="1">MF-1</strain>
    </source>
</reference>
<dbReference type="Proteomes" id="UP000765509">
    <property type="component" value="Unassembled WGS sequence"/>
</dbReference>
<keyword evidence="2" id="KW-1185">Reference proteome</keyword>
<dbReference type="AlphaFoldDB" id="A0A9Q3BIG0"/>
<gene>
    <name evidence="1" type="ORF">O181_005622</name>
</gene>
<sequence>MVHHTKFPTSTRRINKAVSKYLPSSNNQIRLFLRDFIKMILGIAPCGSPLPEPPSGKLISNLIHPTTEELVSNEAFFEITSSDTSYNGGRRGIPGMHKDQ</sequence>
<protein>
    <submittedName>
        <fullName evidence="1">Uncharacterized protein</fullName>
    </submittedName>
</protein>
<organism evidence="1 2">
    <name type="scientific">Austropuccinia psidii MF-1</name>
    <dbReference type="NCBI Taxonomy" id="1389203"/>
    <lineage>
        <taxon>Eukaryota</taxon>
        <taxon>Fungi</taxon>
        <taxon>Dikarya</taxon>
        <taxon>Basidiomycota</taxon>
        <taxon>Pucciniomycotina</taxon>
        <taxon>Pucciniomycetes</taxon>
        <taxon>Pucciniales</taxon>
        <taxon>Sphaerophragmiaceae</taxon>
        <taxon>Austropuccinia</taxon>
    </lineage>
</organism>
<dbReference type="OrthoDB" id="2516880at2759"/>
<evidence type="ECO:0000313" key="1">
    <source>
        <dbReference type="EMBL" id="MBW0465907.1"/>
    </source>
</evidence>
<comment type="caution">
    <text evidence="1">The sequence shown here is derived from an EMBL/GenBank/DDBJ whole genome shotgun (WGS) entry which is preliminary data.</text>
</comment>
<name>A0A9Q3BIG0_9BASI</name>